<reference evidence="2" key="1">
    <citation type="submission" date="2023-11" db="EMBL/GenBank/DDBJ databases">
        <authorList>
            <person name="De Vega J J."/>
            <person name="De Vega J J."/>
        </authorList>
    </citation>
    <scope>NUCLEOTIDE SEQUENCE</scope>
</reference>
<gene>
    <name evidence="2" type="ORF">MYCIT1_LOCUS14159</name>
</gene>
<evidence type="ECO:0000256" key="1">
    <source>
        <dbReference type="SAM" id="MobiDB-lite"/>
    </source>
</evidence>
<proteinExistence type="predicted"/>
<dbReference type="AlphaFoldDB" id="A0AAD2H4S0"/>
<comment type="caution">
    <text evidence="2">The sequence shown here is derived from an EMBL/GenBank/DDBJ whole genome shotgun (WGS) entry which is preliminary data.</text>
</comment>
<evidence type="ECO:0000313" key="2">
    <source>
        <dbReference type="EMBL" id="CAK5270014.1"/>
    </source>
</evidence>
<name>A0AAD2H4S0_9AGAR</name>
<feature type="region of interest" description="Disordered" evidence="1">
    <location>
        <begin position="1"/>
        <end position="44"/>
    </location>
</feature>
<organism evidence="2 3">
    <name type="scientific">Mycena citricolor</name>
    <dbReference type="NCBI Taxonomy" id="2018698"/>
    <lineage>
        <taxon>Eukaryota</taxon>
        <taxon>Fungi</taxon>
        <taxon>Dikarya</taxon>
        <taxon>Basidiomycota</taxon>
        <taxon>Agaricomycotina</taxon>
        <taxon>Agaricomycetes</taxon>
        <taxon>Agaricomycetidae</taxon>
        <taxon>Agaricales</taxon>
        <taxon>Marasmiineae</taxon>
        <taxon>Mycenaceae</taxon>
        <taxon>Mycena</taxon>
    </lineage>
</organism>
<protein>
    <submittedName>
        <fullName evidence="2">Uncharacterized protein</fullName>
    </submittedName>
</protein>
<dbReference type="EMBL" id="CAVNYO010000158">
    <property type="protein sequence ID" value="CAK5270014.1"/>
    <property type="molecule type" value="Genomic_DNA"/>
</dbReference>
<dbReference type="Proteomes" id="UP001295794">
    <property type="component" value="Unassembled WGS sequence"/>
</dbReference>
<accession>A0AAD2H4S0</accession>
<feature type="compositionally biased region" description="Low complexity" evidence="1">
    <location>
        <begin position="114"/>
        <end position="126"/>
    </location>
</feature>
<feature type="region of interest" description="Disordered" evidence="1">
    <location>
        <begin position="73"/>
        <end position="146"/>
    </location>
</feature>
<evidence type="ECO:0000313" key="3">
    <source>
        <dbReference type="Proteomes" id="UP001295794"/>
    </source>
</evidence>
<feature type="compositionally biased region" description="Low complexity" evidence="1">
    <location>
        <begin position="88"/>
        <end position="100"/>
    </location>
</feature>
<keyword evidence="3" id="KW-1185">Reference proteome</keyword>
<sequence>MRSRARSGRAPAQYGLHGLSSSIPGDGDPLRVTDGPSTSTAGARCAGRMHLPHAAQGQIGPRPAQYRFHRPCSSIPGNGRPLRMTDGPSTSTAAARPSSSIPGDGDLLRMTDGPSTSTAAARPSSSIPGDGDLLRMTDGPSTSTAGARCAGRMHLPHAVQSQIGAPPCSISIPSTLQLNSRQRTTSAHDRWPLDVHGRRQVRGADASAACGPGPDRAAPLLNMGSMDSPAQILLLASSGAEFILSFPESSFYMPDPHE</sequence>